<sequence>MPSPLKNITTFFILRISTIKDAQTRNTTKVIVSPSSSIFDSHSFVFNNLVGNTTYRVSVEAFSNFSEYNETRSIWYVSKLIHTTLALLKWLPPPVELNVNERGEDFLDFQWSLATVAITSYETMINQHELTIYEFNPIKKSSIKLRTMSIRLPSTRIIIDRLNPSTIYNITIRTGTDYGYGYGAWGLFATSDKFIEDVLRLKERTPNSLIVTWNKNWMPQGESKNRRFTVKAVTIHSMFGSNKELSISNVFDGNKQPEVVLKGLSPGTTFNVTLYARIDPKPIPSHGGRGEIIKFKKNIEYKKTWNLFSTLPQGAYLVADPRIAAETETAASLVWHPIEHIDIVEYQLRYFLIEAKESSMIVTPPFSEKEVLCPKYGCDWLCYLIFNLKKHPRHYEFHIRARIDNIWNKWIVVSRKTWNLMERVCSITPPNFIVENTDSVDYMREIDIEEKEFRRVGTWRYLLIVDKRNNDGIASIDMTHLSDLPTAKHDDVPYYIAASLTEENFKKMKKFIIGDGKQYGGYMNYPLDDRDLDPFWTIMPISQTENEVMEPKLKSCGINEKGIVECEMTLIEMVGIIPTWLVITGAIIILFFIFIIFFTIWRCTRKTVKTKTVSEDTYKRTPSISFSRTQSIHNLPRTLRSRTQSFNNVEYTAIRDTSDIDSILNFEQIEENFIFYPKK</sequence>
<evidence type="ECO:0000256" key="3">
    <source>
        <dbReference type="SAM" id="Phobius"/>
    </source>
</evidence>
<dbReference type="Proteomes" id="UP000038045">
    <property type="component" value="Unplaced"/>
</dbReference>
<keyword evidence="3" id="KW-0472">Membrane</keyword>
<name>A0A0N4Z453_PARTI</name>
<keyword evidence="3" id="KW-1133">Transmembrane helix</keyword>
<dbReference type="STRING" id="131310.A0A0N4Z453"/>
<proteinExistence type="predicted"/>
<dbReference type="InterPro" id="IPR013783">
    <property type="entry name" value="Ig-like_fold"/>
</dbReference>
<dbReference type="PANTHER" id="PTHR24051">
    <property type="entry name" value="SUSHI DOMAIN-CONTAINING PROTEIN 1"/>
    <property type="match status" value="1"/>
</dbReference>
<dbReference type="InterPro" id="IPR003961">
    <property type="entry name" value="FN3_dom"/>
</dbReference>
<dbReference type="InterPro" id="IPR051622">
    <property type="entry name" value="R-tyr_protein_phosphatases"/>
</dbReference>
<keyword evidence="2" id="KW-1015">Disulfide bond</keyword>
<evidence type="ECO:0000313" key="6">
    <source>
        <dbReference type="WBParaSite" id="PTRK_0000177400.1"/>
    </source>
</evidence>
<organism evidence="5 6">
    <name type="scientific">Parastrongyloides trichosuri</name>
    <name type="common">Possum-specific nematode worm</name>
    <dbReference type="NCBI Taxonomy" id="131310"/>
    <lineage>
        <taxon>Eukaryota</taxon>
        <taxon>Metazoa</taxon>
        <taxon>Ecdysozoa</taxon>
        <taxon>Nematoda</taxon>
        <taxon>Chromadorea</taxon>
        <taxon>Rhabditida</taxon>
        <taxon>Tylenchina</taxon>
        <taxon>Panagrolaimomorpha</taxon>
        <taxon>Strongyloidoidea</taxon>
        <taxon>Strongyloididae</taxon>
        <taxon>Parastrongyloides</taxon>
    </lineage>
</organism>
<dbReference type="SUPFAM" id="SSF49265">
    <property type="entry name" value="Fibronectin type III"/>
    <property type="match status" value="2"/>
</dbReference>
<accession>A0A0N4Z453</accession>
<dbReference type="AlphaFoldDB" id="A0A0N4Z453"/>
<dbReference type="Gene3D" id="2.60.40.10">
    <property type="entry name" value="Immunoglobulins"/>
    <property type="match status" value="1"/>
</dbReference>
<protein>
    <submittedName>
        <fullName evidence="6">Fibronectin type-III domain-containing protein</fullName>
    </submittedName>
</protein>
<dbReference type="PANTHER" id="PTHR24051:SF9">
    <property type="entry name" value="FIBRONECTIN TYPE-III DOMAIN-CONTAINING PROTEIN"/>
    <property type="match status" value="1"/>
</dbReference>
<feature type="domain" description="Fibronectin type-III" evidence="4">
    <location>
        <begin position="315"/>
        <end position="410"/>
    </location>
</feature>
<feature type="domain" description="Fibronectin type-III" evidence="4">
    <location>
        <begin position="192"/>
        <end position="285"/>
    </location>
</feature>
<evidence type="ECO:0000259" key="4">
    <source>
        <dbReference type="SMART" id="SM00060"/>
    </source>
</evidence>
<dbReference type="CDD" id="cd00063">
    <property type="entry name" value="FN3"/>
    <property type="match status" value="1"/>
</dbReference>
<dbReference type="InterPro" id="IPR036116">
    <property type="entry name" value="FN3_sf"/>
</dbReference>
<keyword evidence="5" id="KW-1185">Reference proteome</keyword>
<feature type="transmembrane region" description="Helical" evidence="3">
    <location>
        <begin position="580"/>
        <end position="601"/>
    </location>
</feature>
<dbReference type="WBParaSite" id="PTRK_0000177400.1">
    <property type="protein sequence ID" value="PTRK_0000177400.1"/>
    <property type="gene ID" value="PTRK_0000177400"/>
</dbReference>
<reference evidence="6" key="1">
    <citation type="submission" date="2017-02" db="UniProtKB">
        <authorList>
            <consortium name="WormBaseParasite"/>
        </authorList>
    </citation>
    <scope>IDENTIFICATION</scope>
</reference>
<dbReference type="SMART" id="SM00060">
    <property type="entry name" value="FN3"/>
    <property type="match status" value="3"/>
</dbReference>
<keyword evidence="3" id="KW-0812">Transmembrane</keyword>
<evidence type="ECO:0000256" key="1">
    <source>
        <dbReference type="ARBA" id="ARBA00022737"/>
    </source>
</evidence>
<keyword evidence="1" id="KW-0677">Repeat</keyword>
<evidence type="ECO:0000256" key="2">
    <source>
        <dbReference type="ARBA" id="ARBA00023157"/>
    </source>
</evidence>
<feature type="domain" description="Fibronectin type-III" evidence="4">
    <location>
        <begin position="91"/>
        <end position="181"/>
    </location>
</feature>
<evidence type="ECO:0000313" key="5">
    <source>
        <dbReference type="Proteomes" id="UP000038045"/>
    </source>
</evidence>